<feature type="domain" description="LiaI-LiaF-like transmembrane region" evidence="2">
    <location>
        <begin position="10"/>
        <end position="51"/>
    </location>
</feature>
<dbReference type="Proteomes" id="UP000002064">
    <property type="component" value="Chromosome"/>
</dbReference>
<evidence type="ECO:0000259" key="2">
    <source>
        <dbReference type="Pfam" id="PF18917"/>
    </source>
</evidence>
<feature type="transmembrane region" description="Helical" evidence="1">
    <location>
        <begin position="64"/>
        <end position="86"/>
    </location>
</feature>
<organism evidence="3 4">
    <name type="scientific">Thermoanaerobacter mathranii subsp. mathranii (strain DSM 11426 / CCUG 53645 / CIP 108742 / A3)</name>
    <dbReference type="NCBI Taxonomy" id="583358"/>
    <lineage>
        <taxon>Bacteria</taxon>
        <taxon>Bacillati</taxon>
        <taxon>Bacillota</taxon>
        <taxon>Clostridia</taxon>
        <taxon>Thermoanaerobacterales</taxon>
        <taxon>Thermoanaerobacteraceae</taxon>
        <taxon>Thermoanaerobacter</taxon>
    </lineage>
</organism>
<evidence type="ECO:0000313" key="4">
    <source>
        <dbReference type="Proteomes" id="UP000002064"/>
    </source>
</evidence>
<sequence>MKRRTGILASALSLIFMGILLLLPNFNVFIPSLVYKMIWPIFFILLGLELIFSSKLYGNEKSDINIGVILLAILILIFTGKFFYLFPLNFIDL</sequence>
<proteinExistence type="predicted"/>
<dbReference type="EMBL" id="CP002032">
    <property type="protein sequence ID" value="ADH60582.1"/>
    <property type="molecule type" value="Genomic_DNA"/>
</dbReference>
<keyword evidence="1" id="KW-0472">Membrane</keyword>
<feature type="transmembrane region" description="Helical" evidence="1">
    <location>
        <begin position="33"/>
        <end position="52"/>
    </location>
</feature>
<name>A0ABN3Z1D8_THEM3</name>
<evidence type="ECO:0000256" key="1">
    <source>
        <dbReference type="SAM" id="Phobius"/>
    </source>
</evidence>
<protein>
    <recommendedName>
        <fullName evidence="2">LiaI-LiaF-like transmembrane region domain-containing protein</fullName>
    </recommendedName>
</protein>
<accession>A0ABN3Z1D8</accession>
<keyword evidence="4" id="KW-1185">Reference proteome</keyword>
<reference evidence="3 4" key="1">
    <citation type="submission" date="2010-05" db="EMBL/GenBank/DDBJ databases">
        <title>Complete sequence of Thermoanaerobacter mathranii subsp. mathranii mathranii str. A3.</title>
        <authorList>
            <consortium name="US DOE Joint Genome Institute"/>
            <person name="Lucas S."/>
            <person name="Copeland A."/>
            <person name="Lapidus A."/>
            <person name="Cheng J.-F."/>
            <person name="Bruce D."/>
            <person name="Goodwin L."/>
            <person name="Pitluck S."/>
            <person name="Held B."/>
            <person name="Detter J.C."/>
            <person name="Han C."/>
            <person name="Tapia R."/>
            <person name="Land M."/>
            <person name="Hauser L."/>
            <person name="Kyrpides N."/>
            <person name="Mikhailova N."/>
            <person name="Zhou J."/>
            <person name="Hemme C."/>
            <person name="Woyke T."/>
        </authorList>
    </citation>
    <scope>NUCLEOTIDE SEQUENCE [LARGE SCALE GENOMIC DNA]</scope>
    <source>
        <strain evidence="3 4">A3</strain>
    </source>
</reference>
<evidence type="ECO:0000313" key="3">
    <source>
        <dbReference type="EMBL" id="ADH60582.1"/>
    </source>
</evidence>
<dbReference type="RefSeq" id="WP_012994889.1">
    <property type="nucleotide sequence ID" value="NC_014209.1"/>
</dbReference>
<keyword evidence="1" id="KW-0812">Transmembrane</keyword>
<dbReference type="Pfam" id="PF18917">
    <property type="entry name" value="LiaI-LiaF-like_TM1"/>
    <property type="match status" value="1"/>
</dbReference>
<feature type="transmembrane region" description="Helical" evidence="1">
    <location>
        <begin position="7"/>
        <end position="27"/>
    </location>
</feature>
<gene>
    <name evidence="3" type="ordered locus">Tmath_0845</name>
</gene>
<dbReference type="InterPro" id="IPR043726">
    <property type="entry name" value="LiaI-LiaF-like_TM1"/>
</dbReference>
<keyword evidence="1" id="KW-1133">Transmembrane helix</keyword>